<feature type="compositionally biased region" description="Acidic residues" evidence="12">
    <location>
        <begin position="1"/>
        <end position="35"/>
    </location>
</feature>
<dbReference type="InterPro" id="IPR022056">
    <property type="entry name" value="CpG-bd_C"/>
</dbReference>
<keyword evidence="4" id="KW-0862">Zinc</keyword>
<dbReference type="SUPFAM" id="SSF57903">
    <property type="entry name" value="FYVE/PHD zinc finger"/>
    <property type="match status" value="1"/>
</dbReference>
<feature type="region of interest" description="Disordered" evidence="12">
    <location>
        <begin position="503"/>
        <end position="529"/>
    </location>
</feature>
<evidence type="ECO:0000313" key="14">
    <source>
        <dbReference type="EMBL" id="KAH7643554.1"/>
    </source>
</evidence>
<feature type="domain" description="PHD-type" evidence="13">
    <location>
        <begin position="56"/>
        <end position="106"/>
    </location>
</feature>
<evidence type="ECO:0000256" key="1">
    <source>
        <dbReference type="ARBA" id="ARBA00004123"/>
    </source>
</evidence>
<dbReference type="OrthoDB" id="419183at2759"/>
<keyword evidence="6" id="KW-0238">DNA-binding</keyword>
<feature type="coiled-coil region" evidence="11">
    <location>
        <begin position="280"/>
        <end position="314"/>
    </location>
</feature>
<evidence type="ECO:0000256" key="9">
    <source>
        <dbReference type="ARBA" id="ARBA00023828"/>
    </source>
</evidence>
<dbReference type="InterPro" id="IPR019787">
    <property type="entry name" value="Znf_PHD-finger"/>
</dbReference>
<dbReference type="InterPro" id="IPR037869">
    <property type="entry name" value="Spp1/CFP1"/>
</dbReference>
<dbReference type="PANTHER" id="PTHR46174">
    <property type="entry name" value="CXXC-TYPE ZINC FINGER PROTEIN 1"/>
    <property type="match status" value="1"/>
</dbReference>
<dbReference type="InterPro" id="IPR011011">
    <property type="entry name" value="Znf_FYVE_PHD"/>
</dbReference>
<evidence type="ECO:0000256" key="8">
    <source>
        <dbReference type="ARBA" id="ARBA00023242"/>
    </source>
</evidence>
<dbReference type="InterPro" id="IPR019786">
    <property type="entry name" value="Zinc_finger_PHD-type_CS"/>
</dbReference>
<evidence type="ECO:0000256" key="4">
    <source>
        <dbReference type="ARBA" id="ARBA00022833"/>
    </source>
</evidence>
<evidence type="ECO:0000256" key="5">
    <source>
        <dbReference type="ARBA" id="ARBA00023015"/>
    </source>
</evidence>
<keyword evidence="3 10" id="KW-0863">Zinc-finger</keyword>
<keyword evidence="11" id="KW-0175">Coiled coil</keyword>
<keyword evidence="5" id="KW-0805">Transcription regulation</keyword>
<gene>
    <name evidence="14" type="ORF">HUG17_5916</name>
</gene>
<feature type="compositionally biased region" description="Low complexity" evidence="12">
    <location>
        <begin position="36"/>
        <end position="46"/>
    </location>
</feature>
<dbReference type="PROSITE" id="PS50016">
    <property type="entry name" value="ZF_PHD_2"/>
    <property type="match status" value="1"/>
</dbReference>
<protein>
    <recommendedName>
        <fullName evidence="9">CXXC-type zinc finger protein 1</fullName>
    </recommendedName>
</protein>
<evidence type="ECO:0000256" key="7">
    <source>
        <dbReference type="ARBA" id="ARBA00023163"/>
    </source>
</evidence>
<feature type="compositionally biased region" description="Basic and acidic residues" evidence="12">
    <location>
        <begin position="215"/>
        <end position="225"/>
    </location>
</feature>
<dbReference type="Pfam" id="PF12269">
    <property type="entry name" value="CpG_bind_C"/>
    <property type="match status" value="1"/>
</dbReference>
<evidence type="ECO:0000256" key="6">
    <source>
        <dbReference type="ARBA" id="ARBA00023125"/>
    </source>
</evidence>
<evidence type="ECO:0000259" key="13">
    <source>
        <dbReference type="PROSITE" id="PS50016"/>
    </source>
</evidence>
<reference evidence="14" key="1">
    <citation type="submission" date="2020-06" db="EMBL/GenBank/DDBJ databases">
        <authorList>
            <person name="Ji K."/>
            <person name="Li J."/>
        </authorList>
    </citation>
    <scope>NUCLEOTIDE SEQUENCE</scope>
    <source>
        <strain evidence="14">JKM2019</strain>
        <tissue evidence="14">Whole body</tissue>
    </source>
</reference>
<dbReference type="GO" id="GO:0008270">
    <property type="term" value="F:zinc ion binding"/>
    <property type="evidence" value="ECO:0007669"/>
    <property type="project" value="UniProtKB-KW"/>
</dbReference>
<evidence type="ECO:0000256" key="3">
    <source>
        <dbReference type="ARBA" id="ARBA00022771"/>
    </source>
</evidence>
<feature type="compositionally biased region" description="Basic residues" evidence="12">
    <location>
        <begin position="155"/>
        <end position="214"/>
    </location>
</feature>
<reference evidence="14" key="2">
    <citation type="journal article" date="2021" name="World Allergy Organ. J.">
        <title>Chromosome-level assembly of Dermatophagoides farinae genome and transcriptome reveals two novel allergens Der f 37 and Der f 39.</title>
        <authorList>
            <person name="Chen J."/>
            <person name="Cai Z."/>
            <person name="Fan D."/>
            <person name="Hu J."/>
            <person name="Hou Y."/>
            <person name="He Y."/>
            <person name="Zhang Z."/>
            <person name="Zhao Z."/>
            <person name="Gao P."/>
            <person name="Hu W."/>
            <person name="Sun J."/>
            <person name="Li J."/>
            <person name="Ji K."/>
        </authorList>
    </citation>
    <scope>NUCLEOTIDE SEQUENCE</scope>
    <source>
        <strain evidence="14">JKM2019</strain>
    </source>
</reference>
<dbReference type="InterPro" id="IPR001965">
    <property type="entry name" value="Znf_PHD"/>
</dbReference>
<evidence type="ECO:0000256" key="2">
    <source>
        <dbReference type="ARBA" id="ARBA00022723"/>
    </source>
</evidence>
<evidence type="ECO:0000256" key="11">
    <source>
        <dbReference type="SAM" id="Coils"/>
    </source>
</evidence>
<dbReference type="Gene3D" id="3.30.40.10">
    <property type="entry name" value="Zinc/RING finger domain, C3HC4 (zinc finger)"/>
    <property type="match status" value="1"/>
</dbReference>
<evidence type="ECO:0000256" key="10">
    <source>
        <dbReference type="PROSITE-ProRule" id="PRU00146"/>
    </source>
</evidence>
<keyword evidence="7" id="KW-0804">Transcription</keyword>
<organism evidence="14">
    <name type="scientific">Dermatophagoides farinae</name>
    <name type="common">American house dust mite</name>
    <dbReference type="NCBI Taxonomy" id="6954"/>
    <lineage>
        <taxon>Eukaryota</taxon>
        <taxon>Metazoa</taxon>
        <taxon>Ecdysozoa</taxon>
        <taxon>Arthropoda</taxon>
        <taxon>Chelicerata</taxon>
        <taxon>Arachnida</taxon>
        <taxon>Acari</taxon>
        <taxon>Acariformes</taxon>
        <taxon>Sarcoptiformes</taxon>
        <taxon>Astigmata</taxon>
        <taxon>Psoroptidia</taxon>
        <taxon>Analgoidea</taxon>
        <taxon>Pyroglyphidae</taxon>
        <taxon>Dermatophagoidinae</taxon>
        <taxon>Dermatophagoides</taxon>
    </lineage>
</organism>
<dbReference type="SMART" id="SM00249">
    <property type="entry name" value="PHD"/>
    <property type="match status" value="1"/>
</dbReference>
<feature type="region of interest" description="Disordered" evidence="12">
    <location>
        <begin position="1"/>
        <end position="49"/>
    </location>
</feature>
<dbReference type="EMBL" id="SDOV01000002">
    <property type="protein sequence ID" value="KAH7643554.1"/>
    <property type="molecule type" value="Genomic_DNA"/>
</dbReference>
<evidence type="ECO:0000256" key="12">
    <source>
        <dbReference type="SAM" id="MobiDB-lite"/>
    </source>
</evidence>
<comment type="subcellular location">
    <subcellularLocation>
        <location evidence="1">Nucleus</location>
    </subcellularLocation>
</comment>
<dbReference type="GO" id="GO:0048188">
    <property type="term" value="C:Set1C/COMPASS complex"/>
    <property type="evidence" value="ECO:0007669"/>
    <property type="project" value="InterPro"/>
</dbReference>
<dbReference type="PANTHER" id="PTHR46174:SF1">
    <property type="entry name" value="CXXC-TYPE ZINC FINGER PROTEIN 1"/>
    <property type="match status" value="1"/>
</dbReference>
<comment type="caution">
    <text evidence="14">The sequence shown here is derived from an EMBL/GenBank/DDBJ whole genome shotgun (WGS) entry which is preliminary data.</text>
</comment>
<dbReference type="GO" id="GO:0045893">
    <property type="term" value="P:positive regulation of DNA-templated transcription"/>
    <property type="evidence" value="ECO:0007669"/>
    <property type="project" value="TreeGrafter"/>
</dbReference>
<dbReference type="Proteomes" id="UP000828236">
    <property type="component" value="Unassembled WGS sequence"/>
</dbReference>
<feature type="region of interest" description="Disordered" evidence="12">
    <location>
        <begin position="151"/>
        <end position="226"/>
    </location>
</feature>
<keyword evidence="2" id="KW-0479">Metal-binding</keyword>
<proteinExistence type="predicted"/>
<dbReference type="InterPro" id="IPR013083">
    <property type="entry name" value="Znf_RING/FYVE/PHD"/>
</dbReference>
<feature type="compositionally biased region" description="Acidic residues" evidence="12">
    <location>
        <begin position="133"/>
        <end position="146"/>
    </location>
</feature>
<feature type="region of interest" description="Disordered" evidence="12">
    <location>
        <begin position="127"/>
        <end position="146"/>
    </location>
</feature>
<accession>A0A9D4SIB6</accession>
<dbReference type="Pfam" id="PF00628">
    <property type="entry name" value="PHD"/>
    <property type="match status" value="1"/>
</dbReference>
<sequence length="529" mass="61562">MGIDQDDDDEFLPDMLSDESEDMDVSDNDDDDSVEQENSTTNNNNKKTNRKKTEKKKYCLCRSSRTDKFMIMCDKCNEWFHGDCVKITQSEAKKMKEYYCLMCRSQAMNSETNRTTKIMDSFDDPLKHRMEDDYSPDDLDNDDDDADFRLLNEKKTHKRKYRKNVSKEKPKKSNQKTTKRGRKKGQSTKAKGKGNRGRKKNVVKKSQHRHGRSKAHSDESGDDSKSILPRQCYGPGCIYAARKGSKYCSDQCGINLADKRIMLILPQRIKEWQSVPTAADERSKRELEEIELEIIRTQEKMKEIEQKKMELDELIFRGKNCVPYTEQEEAEILENENDTGNDTISCVTCAQEVSVKMALKHMERCFNKVESQASFGSNRSTNNTLFCETYNPSNKTYCKRLRVICPEHTKEPRIPDDELCGCPLRSDDDPFEDEANNFCRLLRKKCNLHYGWEKVRQAVLDLETLEQMYKNDELIKKQNKIRQAMNNRGGLVHLLLHQTRYESNNHHHNDGDDDDETSTINECDGKIID</sequence>
<keyword evidence="8" id="KW-0539">Nucleus</keyword>
<dbReference type="GO" id="GO:0003677">
    <property type="term" value="F:DNA binding"/>
    <property type="evidence" value="ECO:0007669"/>
    <property type="project" value="UniProtKB-KW"/>
</dbReference>
<dbReference type="PROSITE" id="PS01359">
    <property type="entry name" value="ZF_PHD_1"/>
    <property type="match status" value="1"/>
</dbReference>
<name>A0A9D4SIB6_DERFA</name>
<dbReference type="AlphaFoldDB" id="A0A9D4SIB6"/>